<dbReference type="PROSITE" id="PS51105">
    <property type="entry name" value="PTS_EIIC_TYPE_3"/>
    <property type="match status" value="1"/>
</dbReference>
<feature type="transmembrane region" description="Helical" evidence="9">
    <location>
        <begin position="183"/>
        <end position="201"/>
    </location>
</feature>
<dbReference type="InterPro" id="IPR004501">
    <property type="entry name" value="PTS_EIIC_3"/>
</dbReference>
<evidence type="ECO:0000259" key="10">
    <source>
        <dbReference type="PROSITE" id="PS51105"/>
    </source>
</evidence>
<keyword evidence="7 8" id="KW-0472">Membrane</keyword>
<feature type="transmembrane region" description="Helical" evidence="9">
    <location>
        <begin position="31"/>
        <end position="52"/>
    </location>
</feature>
<feature type="transmembrane region" description="Helical" evidence="9">
    <location>
        <begin position="262"/>
        <end position="285"/>
    </location>
</feature>
<keyword evidence="3 8" id="KW-1003">Cell membrane</keyword>
<evidence type="ECO:0000256" key="6">
    <source>
        <dbReference type="ARBA" id="ARBA00022989"/>
    </source>
</evidence>
<dbReference type="GO" id="GO:0008982">
    <property type="term" value="F:protein-N(PI)-phosphohistidine-sugar phosphotransferase activity"/>
    <property type="evidence" value="ECO:0007669"/>
    <property type="project" value="UniProtKB-UniRule"/>
</dbReference>
<name>A0A0R1XDM5_9LACO</name>
<dbReference type="PATRIC" id="fig|1122147.4.peg.82"/>
<dbReference type="InterPro" id="IPR003352">
    <property type="entry name" value="PTS_EIIC"/>
</dbReference>
<evidence type="ECO:0000256" key="9">
    <source>
        <dbReference type="SAM" id="Phobius"/>
    </source>
</evidence>
<evidence type="ECO:0000256" key="8">
    <source>
        <dbReference type="PIRNR" id="PIRNR006351"/>
    </source>
</evidence>
<keyword evidence="5 9" id="KW-0812">Transmembrane</keyword>
<feature type="transmembrane region" description="Helical" evidence="9">
    <location>
        <begin position="386"/>
        <end position="407"/>
    </location>
</feature>
<comment type="caution">
    <text evidence="11">The sequence shown here is derived from an EMBL/GenBank/DDBJ whole genome shotgun (WGS) entry which is preliminary data.</text>
</comment>
<organism evidence="11 12">
    <name type="scientific">Schleiferilactobacillus harbinensis DSM 16991</name>
    <dbReference type="NCBI Taxonomy" id="1122147"/>
    <lineage>
        <taxon>Bacteria</taxon>
        <taxon>Bacillati</taxon>
        <taxon>Bacillota</taxon>
        <taxon>Bacilli</taxon>
        <taxon>Lactobacillales</taxon>
        <taxon>Lactobacillaceae</taxon>
        <taxon>Schleiferilactobacillus</taxon>
    </lineage>
</organism>
<dbReference type="RefSeq" id="WP_027828919.1">
    <property type="nucleotide sequence ID" value="NZ_AUEH01000033.1"/>
</dbReference>
<dbReference type="eggNOG" id="COG1455">
    <property type="taxonomic scope" value="Bacteria"/>
</dbReference>
<dbReference type="PANTHER" id="PTHR33989:SF4">
    <property type="entry name" value="PTS SYSTEM N,N'-DIACETYLCHITOBIOSE-SPECIFIC EIIC COMPONENT"/>
    <property type="match status" value="1"/>
</dbReference>
<dbReference type="GO" id="GO:0005886">
    <property type="term" value="C:plasma membrane"/>
    <property type="evidence" value="ECO:0007669"/>
    <property type="project" value="UniProtKB-SubCell"/>
</dbReference>
<evidence type="ECO:0000256" key="2">
    <source>
        <dbReference type="ARBA" id="ARBA00022448"/>
    </source>
</evidence>
<dbReference type="PANTHER" id="PTHR33989">
    <property type="match status" value="1"/>
</dbReference>
<keyword evidence="2 8" id="KW-0813">Transport</keyword>
<dbReference type="PIRSF" id="PIRSF006351">
    <property type="entry name" value="PTS_EIIC-Cellobiose"/>
    <property type="match status" value="1"/>
</dbReference>
<evidence type="ECO:0000256" key="4">
    <source>
        <dbReference type="ARBA" id="ARBA00022597"/>
    </source>
</evidence>
<evidence type="ECO:0000256" key="3">
    <source>
        <dbReference type="ARBA" id="ARBA00022475"/>
    </source>
</evidence>
<feature type="domain" description="PTS EIIC type-3" evidence="10">
    <location>
        <begin position="8"/>
        <end position="456"/>
    </location>
</feature>
<feature type="transmembrane region" description="Helical" evidence="9">
    <location>
        <begin position="440"/>
        <end position="459"/>
    </location>
</feature>
<evidence type="ECO:0000256" key="1">
    <source>
        <dbReference type="ARBA" id="ARBA00004651"/>
    </source>
</evidence>
<accession>A0A0R1XDM5</accession>
<dbReference type="GO" id="GO:0009401">
    <property type="term" value="P:phosphoenolpyruvate-dependent sugar phosphotransferase system"/>
    <property type="evidence" value="ECO:0007669"/>
    <property type="project" value="InterPro"/>
</dbReference>
<dbReference type="OrthoDB" id="1550290at2"/>
<dbReference type="EMBL" id="AZFW01000079">
    <property type="protein sequence ID" value="KRM26251.1"/>
    <property type="molecule type" value="Genomic_DNA"/>
</dbReference>
<proteinExistence type="predicted"/>
<dbReference type="NCBIfam" id="TIGR00410">
    <property type="entry name" value="lacE"/>
    <property type="match status" value="1"/>
</dbReference>
<dbReference type="Pfam" id="PF02378">
    <property type="entry name" value="PTS_EIIC"/>
    <property type="match status" value="1"/>
</dbReference>
<dbReference type="AlphaFoldDB" id="A0A0R1XDM5"/>
<comment type="subcellular location">
    <subcellularLocation>
        <location evidence="1">Cell membrane</location>
        <topology evidence="1">Multi-pass membrane protein</topology>
    </subcellularLocation>
</comment>
<dbReference type="Proteomes" id="UP000050949">
    <property type="component" value="Unassembled WGS sequence"/>
</dbReference>
<dbReference type="GO" id="GO:1902815">
    <property type="term" value="P:N,N'-diacetylchitobiose import"/>
    <property type="evidence" value="ECO:0007669"/>
    <property type="project" value="TreeGrafter"/>
</dbReference>
<dbReference type="InterPro" id="IPR004796">
    <property type="entry name" value="PTS_IIC_cello"/>
</dbReference>
<reference evidence="11 12" key="1">
    <citation type="journal article" date="2015" name="Genome Announc.">
        <title>Expanding the biotechnology potential of lactobacilli through comparative genomics of 213 strains and associated genera.</title>
        <authorList>
            <person name="Sun Z."/>
            <person name="Harris H.M."/>
            <person name="McCann A."/>
            <person name="Guo C."/>
            <person name="Argimon S."/>
            <person name="Zhang W."/>
            <person name="Yang X."/>
            <person name="Jeffery I.B."/>
            <person name="Cooney J.C."/>
            <person name="Kagawa T.F."/>
            <person name="Liu W."/>
            <person name="Song Y."/>
            <person name="Salvetti E."/>
            <person name="Wrobel A."/>
            <person name="Rasinkangas P."/>
            <person name="Parkhill J."/>
            <person name="Rea M.C."/>
            <person name="O'Sullivan O."/>
            <person name="Ritari J."/>
            <person name="Douillard F.P."/>
            <person name="Paul Ross R."/>
            <person name="Yang R."/>
            <person name="Briner A.E."/>
            <person name="Felis G.E."/>
            <person name="de Vos W.M."/>
            <person name="Barrangou R."/>
            <person name="Klaenhammer T.R."/>
            <person name="Caufield P.W."/>
            <person name="Cui Y."/>
            <person name="Zhang H."/>
            <person name="O'Toole P.W."/>
        </authorList>
    </citation>
    <scope>NUCLEOTIDE SEQUENCE [LARGE SCALE GENOMIC DNA]</scope>
    <source>
        <strain evidence="11 12">DSM 16991</strain>
    </source>
</reference>
<comment type="function">
    <text evidence="8">The phosphoenolpyruvate-dependent sugar phosphotransferase system (PTS), a major carbohydrate active -transport system, catalyzes the phosphorylation of incoming sugar substrates concomitant with their translocation across the cell membrane.</text>
</comment>
<sequence>MNGLIRWLEKYIVPVATKIGSIRWLVALRDAFIATMPATMAGSIALILNTFVRDIPTQMGWTKFAESMQWLIGINGQVWTGTIAVIGLIFAATFGYHMAKQYKVEPLSGGIVTLGAFLMALTQAANVTTALPRAITGAAAKTLTEAGATLTTVKDAATGKMVHHLGTSGWGFFNFNGQFGSQGLFTAMIIGGVAIAIYIFLMKKNITIKMPDGVPPAVTQAFAAIIPASAAFYVVGIFTWGFTKLTNQAFVDWVAKVIQEPLLHASQGYGMVLLLTVLVQIFWFFGIHGTNVLGPILDAIWLTAQYQNINTAAANPGAKLPFLWTRTSFDLYAWMGGAGSTLILLIAIFIFSKRPDERAVANLAIAPGIFNINEPVMFGLPIVLNAIYFIPFVLAPTVMVSIAYFAVTHGLVAPIKNQVVWNIPPFFNSFLATADWRAPVLQLINFAVGFLIWAPFVIASNRIKPDEIS</sequence>
<protein>
    <recommendedName>
        <fullName evidence="8">Permease IIC component</fullName>
    </recommendedName>
</protein>
<keyword evidence="4 8" id="KW-0762">Sugar transport</keyword>
<evidence type="ECO:0000256" key="7">
    <source>
        <dbReference type="ARBA" id="ARBA00023136"/>
    </source>
</evidence>
<evidence type="ECO:0000313" key="12">
    <source>
        <dbReference type="Proteomes" id="UP000050949"/>
    </source>
</evidence>
<evidence type="ECO:0000256" key="5">
    <source>
        <dbReference type="ARBA" id="ARBA00022692"/>
    </source>
</evidence>
<feature type="transmembrane region" description="Helical" evidence="9">
    <location>
        <begin position="331"/>
        <end position="351"/>
    </location>
</feature>
<dbReference type="InterPro" id="IPR051088">
    <property type="entry name" value="PTS_Sugar-EIIC/EIIB"/>
</dbReference>
<feature type="transmembrane region" description="Helical" evidence="9">
    <location>
        <begin position="72"/>
        <end position="96"/>
    </location>
</feature>
<evidence type="ECO:0000313" key="11">
    <source>
        <dbReference type="EMBL" id="KRM26251.1"/>
    </source>
</evidence>
<feature type="transmembrane region" description="Helical" evidence="9">
    <location>
        <begin position="221"/>
        <end position="242"/>
    </location>
</feature>
<gene>
    <name evidence="11" type="ORF">FC91_GL000079</name>
</gene>
<keyword evidence="6 9" id="KW-1133">Transmembrane helix</keyword>